<dbReference type="Pfam" id="PF03810">
    <property type="entry name" value="IBN_N"/>
    <property type="match status" value="1"/>
</dbReference>
<keyword evidence="3" id="KW-0813">Transport</keyword>
<evidence type="ECO:0000256" key="7">
    <source>
        <dbReference type="ARBA" id="ARBA00079884"/>
    </source>
</evidence>
<dbReference type="GO" id="GO:0031267">
    <property type="term" value="F:small GTPase binding"/>
    <property type="evidence" value="ECO:0007669"/>
    <property type="project" value="InterPro"/>
</dbReference>
<accession>A0A8H3FMW0</accession>
<dbReference type="EMBL" id="CAJPDS010000039">
    <property type="protein sequence ID" value="CAF9925757.1"/>
    <property type="molecule type" value="Genomic_DNA"/>
</dbReference>
<dbReference type="SMART" id="SM00913">
    <property type="entry name" value="IBN_N"/>
    <property type="match status" value="1"/>
</dbReference>
<evidence type="ECO:0000256" key="1">
    <source>
        <dbReference type="ARBA" id="ARBA00004496"/>
    </source>
</evidence>
<keyword evidence="6" id="KW-0653">Protein transport</keyword>
<dbReference type="OrthoDB" id="10263328at2759"/>
<dbReference type="PANTHER" id="PTHR10527">
    <property type="entry name" value="IMPORTIN BETA"/>
    <property type="match status" value="1"/>
</dbReference>
<evidence type="ECO:0000313" key="11">
    <source>
        <dbReference type="EMBL" id="CAF9925757.1"/>
    </source>
</evidence>
<sequence>MDVNQVLESTLSPDASTRQNAEQQLTQAAEADFAAYLTTLAHELANDGAQTHIRQAAGVALKNTLDSRDYRRLQRMRHRWYETGPAVRNGVKELALKALSTNDSRAGQSAAQFVAAIAAADLPRNEWPDLMVALVSNVGEGADHLKRSSLATIGYIAESEDVDLRESLLQHSNAILTAVVQGARKEEANPDVRYAAVEALSNSIDFVRTNFENEGERNYIMQVICEATQSDDSRIQAGAYACLNRIMGLYYEKMRFYMEKALFGLTIMGMKSQEEDVAKLATEFWCTVCEEEISIEDDNELARQEGASDLRLLFNFARVASREVVPVLLELLAQQDEDAGDEDYNVSRAAYQCLQLFSQAVGGEIVQLVLGFVEQNLRNEDWHYRDAAVSAFGAIMEGPDEKVLDPLVKQALPVLISMMDDSVVQVKDSAAFALGRICESVPDSIDPQNHLPSLIVALFTGLSSNPKMANSCCWALMNLADRFAGEPGCQVNPLSAQFQGSIDHLLVVTQISQTDNKLRMAAYEVLNVFVGNSANDSLPVVAKLSEVVLQRLEDTVPMQQQIVSVDDKNTLEEIQTSLTTVLQSIIQRLEIEIKPQSDQIMHTLIQILNTVGPKSSVPDTVFGAIGALSTSLDRDFNQYMEGFAPYLYNALGNLEEIGLCSMAIGLVSDIARSIGELCQPYCDNFMNYLLTNLSNSDFNSQLRPAILQCFGDIAQAISGSFEKYLGTVVQVLVAAANATQIEANFETMDYVVSLAEGIMDAWGGIILALKQGKADTLKPHIEPIFNYLSQIAQSQNRSESLVRATMGVIGDLAEAFPHGEYVNYFQSTWILNFIKDVRTNRDLHQRTLDTARWAREQIKQQSVNASAQMS</sequence>
<gene>
    <name evidence="11" type="primary">KAP95</name>
    <name evidence="11" type="ORF">HETSPECPRED_005923</name>
</gene>
<evidence type="ECO:0000256" key="3">
    <source>
        <dbReference type="ARBA" id="ARBA00022448"/>
    </source>
</evidence>
<dbReference type="SUPFAM" id="SSF48371">
    <property type="entry name" value="ARM repeat"/>
    <property type="match status" value="1"/>
</dbReference>
<dbReference type="Gene3D" id="1.25.10.10">
    <property type="entry name" value="Leucine-rich Repeat Variant"/>
    <property type="match status" value="1"/>
</dbReference>
<dbReference type="FunFam" id="1.25.10.10:FF:000027">
    <property type="entry name" value="Importin subunit beta-1"/>
    <property type="match status" value="1"/>
</dbReference>
<dbReference type="InterPro" id="IPR001494">
    <property type="entry name" value="Importin-beta_N"/>
</dbReference>
<proteinExistence type="inferred from homology"/>
<dbReference type="InterPro" id="IPR011989">
    <property type="entry name" value="ARM-like"/>
</dbReference>
<dbReference type="Pfam" id="PF13513">
    <property type="entry name" value="HEAT_EZ"/>
    <property type="match status" value="1"/>
</dbReference>
<evidence type="ECO:0000256" key="8">
    <source>
        <dbReference type="ARBA" id="ARBA00083566"/>
    </source>
</evidence>
<dbReference type="AlphaFoldDB" id="A0A8H3FMW0"/>
<protein>
    <recommendedName>
        <fullName evidence="7">Importin-95</fullName>
    </recommendedName>
    <alternativeName>
        <fullName evidence="8">Karyopherin-95</fullName>
    </alternativeName>
</protein>
<comment type="similarity">
    <text evidence="2">Belongs to the importin beta family. Importin beta-1 subfamily.</text>
</comment>
<keyword evidence="4" id="KW-0963">Cytoplasm</keyword>
<keyword evidence="5" id="KW-0677">Repeat</keyword>
<dbReference type="PROSITE" id="PS50077">
    <property type="entry name" value="HEAT_REPEAT"/>
    <property type="match status" value="2"/>
</dbReference>
<dbReference type="Pfam" id="PF25574">
    <property type="entry name" value="TPR_IMB1"/>
    <property type="match status" value="1"/>
</dbReference>
<comment type="subcellular location">
    <subcellularLocation>
        <location evidence="1">Cytoplasm</location>
    </subcellularLocation>
</comment>
<dbReference type="InterPro" id="IPR021133">
    <property type="entry name" value="HEAT_type_2"/>
</dbReference>
<evidence type="ECO:0000256" key="4">
    <source>
        <dbReference type="ARBA" id="ARBA00022490"/>
    </source>
</evidence>
<keyword evidence="12" id="KW-1185">Reference proteome</keyword>
<evidence type="ECO:0000256" key="2">
    <source>
        <dbReference type="ARBA" id="ARBA00010907"/>
    </source>
</evidence>
<evidence type="ECO:0000313" key="12">
    <source>
        <dbReference type="Proteomes" id="UP000664521"/>
    </source>
</evidence>
<feature type="repeat" description="HEAT" evidence="9">
    <location>
        <begin position="411"/>
        <end position="449"/>
    </location>
</feature>
<comment type="caution">
    <text evidence="11">The sequence shown here is derived from an EMBL/GenBank/DDBJ whole genome shotgun (WGS) entry which is preliminary data.</text>
</comment>
<dbReference type="InterPro" id="IPR058584">
    <property type="entry name" value="IMB1_TNPO1-like_TPR"/>
</dbReference>
<evidence type="ECO:0000256" key="5">
    <source>
        <dbReference type="ARBA" id="ARBA00022737"/>
    </source>
</evidence>
<evidence type="ECO:0000256" key="6">
    <source>
        <dbReference type="ARBA" id="ARBA00022927"/>
    </source>
</evidence>
<reference evidence="11" key="1">
    <citation type="submission" date="2021-03" db="EMBL/GenBank/DDBJ databases">
        <authorList>
            <person name="Tagirdzhanova G."/>
        </authorList>
    </citation>
    <scope>NUCLEOTIDE SEQUENCE</scope>
</reference>
<dbReference type="PROSITE" id="PS50166">
    <property type="entry name" value="IMPORTIN_B_NT"/>
    <property type="match status" value="1"/>
</dbReference>
<dbReference type="GO" id="GO:0005737">
    <property type="term" value="C:cytoplasm"/>
    <property type="evidence" value="ECO:0007669"/>
    <property type="project" value="UniProtKB-SubCell"/>
</dbReference>
<dbReference type="InterPro" id="IPR040122">
    <property type="entry name" value="Importin_beta"/>
</dbReference>
<evidence type="ECO:0000259" key="10">
    <source>
        <dbReference type="PROSITE" id="PS50166"/>
    </source>
</evidence>
<evidence type="ECO:0000256" key="9">
    <source>
        <dbReference type="PROSITE-ProRule" id="PRU00103"/>
    </source>
</evidence>
<dbReference type="GO" id="GO:0006606">
    <property type="term" value="P:protein import into nucleus"/>
    <property type="evidence" value="ECO:0007669"/>
    <property type="project" value="InterPro"/>
</dbReference>
<name>A0A8H3FMW0_9LECA</name>
<dbReference type="GO" id="GO:0005634">
    <property type="term" value="C:nucleus"/>
    <property type="evidence" value="ECO:0007669"/>
    <property type="project" value="UniProtKB-ARBA"/>
</dbReference>
<feature type="domain" description="Importin N-terminal" evidence="10">
    <location>
        <begin position="21"/>
        <end position="101"/>
    </location>
</feature>
<dbReference type="InterPro" id="IPR016024">
    <property type="entry name" value="ARM-type_fold"/>
</dbReference>
<feature type="repeat" description="HEAT" evidence="9">
    <location>
        <begin position="324"/>
        <end position="367"/>
    </location>
</feature>
<dbReference type="Proteomes" id="UP000664521">
    <property type="component" value="Unassembled WGS sequence"/>
</dbReference>
<organism evidence="11 12">
    <name type="scientific">Heterodermia speciosa</name>
    <dbReference type="NCBI Taxonomy" id="116794"/>
    <lineage>
        <taxon>Eukaryota</taxon>
        <taxon>Fungi</taxon>
        <taxon>Dikarya</taxon>
        <taxon>Ascomycota</taxon>
        <taxon>Pezizomycotina</taxon>
        <taxon>Lecanoromycetes</taxon>
        <taxon>OSLEUM clade</taxon>
        <taxon>Lecanoromycetidae</taxon>
        <taxon>Caliciales</taxon>
        <taxon>Physciaceae</taxon>
        <taxon>Heterodermia</taxon>
    </lineage>
</organism>